<evidence type="ECO:0008006" key="3">
    <source>
        <dbReference type="Google" id="ProtNLM"/>
    </source>
</evidence>
<reference evidence="2" key="1">
    <citation type="submission" date="2014-08" db="EMBL/GenBank/DDBJ databases">
        <title>Complete genome sequence of Streptomyces lividans TK24.</title>
        <authorList>
            <consortium name="StrepSynth"/>
            <person name="Ruckert C."/>
            <person name="Fridjonson O.H."/>
            <person name="Lambert C."/>
            <person name="van Wezel G.P."/>
            <person name="Bernaerts K."/>
            <person name="Anne J."/>
            <person name="Economou A."/>
            <person name="Kalinowski J."/>
        </authorList>
    </citation>
    <scope>NUCLEOTIDE SEQUENCE [LARGE SCALE GENOMIC DNA]</scope>
    <source>
        <strain evidence="2">TK24</strain>
    </source>
</reference>
<sequence>MRAALITTNLRTKIRTIPGPAVRSLWRSELFSLVKPHLSRVPPADQEPPGTNVHHAQTQCLARADGG</sequence>
<accession>A0ABX6TQR6</accession>
<dbReference type="Proteomes" id="UP000028682">
    <property type="component" value="Chromosome"/>
</dbReference>
<evidence type="ECO:0000313" key="2">
    <source>
        <dbReference type="Proteomes" id="UP000028682"/>
    </source>
</evidence>
<gene>
    <name evidence="1" type="ORF">SLIV_32742</name>
</gene>
<name>A0ABX6TQR6_STRLI</name>
<proteinExistence type="predicted"/>
<keyword evidence="2" id="KW-1185">Reference proteome</keyword>
<evidence type="ECO:0000313" key="1">
    <source>
        <dbReference type="EMBL" id="QNR95664.1"/>
    </source>
</evidence>
<organism evidence="1 2">
    <name type="scientific">Streptomyces lividans TK24</name>
    <dbReference type="NCBI Taxonomy" id="457428"/>
    <lineage>
        <taxon>Bacteria</taxon>
        <taxon>Bacillati</taxon>
        <taxon>Actinomycetota</taxon>
        <taxon>Actinomycetes</taxon>
        <taxon>Kitasatosporales</taxon>
        <taxon>Streptomycetaceae</taxon>
        <taxon>Streptomyces</taxon>
    </lineage>
</organism>
<dbReference type="EMBL" id="CP009124">
    <property type="protein sequence ID" value="QNR95664.1"/>
    <property type="molecule type" value="Genomic_DNA"/>
</dbReference>
<protein>
    <recommendedName>
        <fullName evidence="3">Transposase</fullName>
    </recommendedName>
</protein>